<keyword evidence="3 15" id="KW-0515">Mutator protein</keyword>
<comment type="similarity">
    <text evidence="2 15">Belongs to the DNA polymerase type-Y family.</text>
</comment>
<evidence type="ECO:0000256" key="15">
    <source>
        <dbReference type="HAMAP-Rule" id="MF_01113"/>
    </source>
</evidence>
<evidence type="ECO:0000256" key="2">
    <source>
        <dbReference type="ARBA" id="ARBA00010945"/>
    </source>
</evidence>
<keyword evidence="13 15" id="KW-0234">DNA repair</keyword>
<evidence type="ECO:0000256" key="7">
    <source>
        <dbReference type="ARBA" id="ARBA00022705"/>
    </source>
</evidence>
<dbReference type="SUPFAM" id="SSF56672">
    <property type="entry name" value="DNA/RNA polymerases"/>
    <property type="match status" value="1"/>
</dbReference>
<keyword evidence="10 15" id="KW-0460">Magnesium</keyword>
<evidence type="ECO:0000313" key="17">
    <source>
        <dbReference type="EMBL" id="MBW7573389.1"/>
    </source>
</evidence>
<evidence type="ECO:0000256" key="12">
    <source>
        <dbReference type="ARBA" id="ARBA00023125"/>
    </source>
</evidence>
<feature type="domain" description="UmuC" evidence="16">
    <location>
        <begin position="5"/>
        <end position="187"/>
    </location>
</feature>
<keyword evidence="6 15" id="KW-0548">Nucleotidyltransferase</keyword>
<dbReference type="InterPro" id="IPR022880">
    <property type="entry name" value="DNApol_IV"/>
</dbReference>
<dbReference type="Gene3D" id="3.30.70.270">
    <property type="match status" value="1"/>
</dbReference>
<evidence type="ECO:0000256" key="5">
    <source>
        <dbReference type="ARBA" id="ARBA00022679"/>
    </source>
</evidence>
<protein>
    <recommendedName>
        <fullName evidence="15">DNA polymerase IV</fullName>
        <shortName evidence="15">Pol IV</shortName>
        <ecNumber evidence="15">2.7.7.7</ecNumber>
    </recommendedName>
</protein>
<keyword evidence="12 15" id="KW-0238">DNA-binding</keyword>
<evidence type="ECO:0000256" key="13">
    <source>
        <dbReference type="ARBA" id="ARBA00023204"/>
    </source>
</evidence>
<keyword evidence="5 15" id="KW-0808">Transferase</keyword>
<comment type="subunit">
    <text evidence="15">Monomer.</text>
</comment>
<evidence type="ECO:0000256" key="11">
    <source>
        <dbReference type="ARBA" id="ARBA00022932"/>
    </source>
</evidence>
<dbReference type="Gene3D" id="3.40.1170.60">
    <property type="match status" value="1"/>
</dbReference>
<evidence type="ECO:0000256" key="3">
    <source>
        <dbReference type="ARBA" id="ARBA00022457"/>
    </source>
</evidence>
<comment type="catalytic activity">
    <reaction evidence="14 15">
        <text>DNA(n) + a 2'-deoxyribonucleoside 5'-triphosphate = DNA(n+1) + diphosphate</text>
        <dbReference type="Rhea" id="RHEA:22508"/>
        <dbReference type="Rhea" id="RHEA-COMP:17339"/>
        <dbReference type="Rhea" id="RHEA-COMP:17340"/>
        <dbReference type="ChEBI" id="CHEBI:33019"/>
        <dbReference type="ChEBI" id="CHEBI:61560"/>
        <dbReference type="ChEBI" id="CHEBI:173112"/>
        <dbReference type="EC" id="2.7.7.7"/>
    </reaction>
</comment>
<comment type="cofactor">
    <cofactor evidence="15">
        <name>Mg(2+)</name>
        <dbReference type="ChEBI" id="CHEBI:18420"/>
    </cofactor>
    <text evidence="15">Binds 2 magnesium ions per subunit.</text>
</comment>
<dbReference type="GO" id="GO:0003887">
    <property type="term" value="F:DNA-directed DNA polymerase activity"/>
    <property type="evidence" value="ECO:0007669"/>
    <property type="project" value="UniProtKB-EC"/>
</dbReference>
<evidence type="ECO:0000256" key="9">
    <source>
        <dbReference type="ARBA" id="ARBA00022763"/>
    </source>
</evidence>
<sequence>MERVILHCDLNNFFASVECRDHPELCGKAVAVCGSVEDRHGIVLAKNELAKSFGIKTAEPVWQAKKKCPDLLIVPPHFDRYLYFSDMVKQIYLSYTNQVEPFSIDECWLDVTGSTRLFGSGPEMADQIRARTKSELGLSVSVGVSFNKIFAKLGSDLKKPDATTVITRENFREKVWPLSADSLLGVGKVTGKHLNSMGIKTIGDLAGTDSKYIRSSFGKMGYEMWKNANGLDNSEVSAGEVSEIPKSIGNSITCVHDLFDMDEIWPILLYLAEKISFRMRSAGVVASGIQLTIKDNRLHVSQHQMQLEIPTRLTMDLALAAKEMFRKSYCWACPVRALGISGFSLLPESETQQTSLFHSALRDEKMEQLESRLEHVRNKYGKASVKRAALMEKLPLPTGHGDQK</sequence>
<comment type="function">
    <text evidence="15">Poorly processive, error-prone DNA polymerase involved in untargeted mutagenesis. Copies undamaged DNA at stalled replication forks, which arise in vivo from mismatched or misaligned primer ends. These misaligned primers can be extended by PolIV. Exhibits no 3'-5' exonuclease (proofreading) activity. May be involved in translesional synthesis, in conjunction with the beta clamp from PolIII.</text>
</comment>
<dbReference type="EMBL" id="JAGFNZ010000004">
    <property type="protein sequence ID" value="MBW7573389.1"/>
    <property type="molecule type" value="Genomic_DNA"/>
</dbReference>
<dbReference type="InterPro" id="IPR043128">
    <property type="entry name" value="Rev_trsase/Diguanyl_cyclase"/>
</dbReference>
<dbReference type="PANTHER" id="PTHR11076:SF35">
    <property type="entry name" value="DNA REPAIR PROTEIN HOMOLOG YOBH"/>
    <property type="match status" value="1"/>
</dbReference>
<dbReference type="InterPro" id="IPR036775">
    <property type="entry name" value="DNA_pol_Y-fam_lit_finger_sf"/>
</dbReference>
<dbReference type="HAMAP" id="MF_01113">
    <property type="entry name" value="DNApol_IV"/>
    <property type="match status" value="1"/>
</dbReference>
<evidence type="ECO:0000256" key="4">
    <source>
        <dbReference type="ARBA" id="ARBA00022490"/>
    </source>
</evidence>
<keyword evidence="11 15" id="KW-0239">DNA-directed DNA polymerase</keyword>
<dbReference type="InterPro" id="IPR017961">
    <property type="entry name" value="DNA_pol_Y-fam_little_finger"/>
</dbReference>
<feature type="site" description="Substrate discrimination" evidence="15">
    <location>
        <position position="14"/>
    </location>
</feature>
<keyword evidence="9 15" id="KW-0227">DNA damage</keyword>
<feature type="binding site" evidence="15">
    <location>
        <position position="105"/>
    </location>
    <ligand>
        <name>Mg(2+)</name>
        <dbReference type="ChEBI" id="CHEBI:18420"/>
    </ligand>
</feature>
<reference evidence="17 18" key="1">
    <citation type="submission" date="2021-03" db="EMBL/GenBank/DDBJ databases">
        <title>Caproiciproducens sp. nov. isolated from feces of cow.</title>
        <authorList>
            <person name="Choi J.-Y."/>
        </authorList>
    </citation>
    <scope>NUCLEOTIDE SEQUENCE [LARGE SCALE GENOMIC DNA]</scope>
    <source>
        <strain evidence="17 18">AGMB10547</strain>
    </source>
</reference>
<proteinExistence type="inferred from homology"/>
<accession>A0ABS7DQG6</accession>
<dbReference type="Pfam" id="PF21999">
    <property type="entry name" value="IMS_HHH_1"/>
    <property type="match status" value="1"/>
</dbReference>
<comment type="subcellular location">
    <subcellularLocation>
        <location evidence="1 15">Cytoplasm</location>
    </subcellularLocation>
</comment>
<dbReference type="NCBIfam" id="NF002677">
    <property type="entry name" value="PRK02406.1"/>
    <property type="match status" value="1"/>
</dbReference>
<dbReference type="EC" id="2.7.7.7" evidence="15"/>
<feature type="binding site" evidence="15">
    <location>
        <position position="9"/>
    </location>
    <ligand>
        <name>Mg(2+)</name>
        <dbReference type="ChEBI" id="CHEBI:18420"/>
    </ligand>
</feature>
<dbReference type="RefSeq" id="WP_219965790.1">
    <property type="nucleotide sequence ID" value="NZ_JAGFNZ010000004.1"/>
</dbReference>
<evidence type="ECO:0000256" key="10">
    <source>
        <dbReference type="ARBA" id="ARBA00022842"/>
    </source>
</evidence>
<evidence type="ECO:0000256" key="6">
    <source>
        <dbReference type="ARBA" id="ARBA00022695"/>
    </source>
</evidence>
<dbReference type="Gene3D" id="1.10.150.20">
    <property type="entry name" value="5' to 3' exonuclease, C-terminal subdomain"/>
    <property type="match status" value="1"/>
</dbReference>
<dbReference type="Pfam" id="PF00817">
    <property type="entry name" value="IMS"/>
    <property type="match status" value="1"/>
</dbReference>
<dbReference type="Pfam" id="PF11799">
    <property type="entry name" value="IMS_C"/>
    <property type="match status" value="1"/>
</dbReference>
<comment type="caution">
    <text evidence="17">The sequence shown here is derived from an EMBL/GenBank/DDBJ whole genome shotgun (WGS) entry which is preliminary data.</text>
</comment>
<dbReference type="Proteomes" id="UP000719942">
    <property type="component" value="Unassembled WGS sequence"/>
</dbReference>
<dbReference type="InterPro" id="IPR001126">
    <property type="entry name" value="UmuC"/>
</dbReference>
<keyword evidence="8 15" id="KW-0479">Metal-binding</keyword>
<evidence type="ECO:0000259" key="16">
    <source>
        <dbReference type="PROSITE" id="PS50173"/>
    </source>
</evidence>
<evidence type="ECO:0000256" key="14">
    <source>
        <dbReference type="ARBA" id="ARBA00049244"/>
    </source>
</evidence>
<feature type="active site" evidence="15">
    <location>
        <position position="106"/>
    </location>
</feature>
<evidence type="ECO:0000313" key="18">
    <source>
        <dbReference type="Proteomes" id="UP000719942"/>
    </source>
</evidence>
<dbReference type="PROSITE" id="PS50173">
    <property type="entry name" value="UMUC"/>
    <property type="match status" value="1"/>
</dbReference>
<keyword evidence="4 15" id="KW-0963">Cytoplasm</keyword>
<evidence type="ECO:0000256" key="1">
    <source>
        <dbReference type="ARBA" id="ARBA00004496"/>
    </source>
</evidence>
<evidence type="ECO:0000256" key="8">
    <source>
        <dbReference type="ARBA" id="ARBA00022723"/>
    </source>
</evidence>
<gene>
    <name evidence="15 17" type="primary">dinB</name>
    <name evidence="17" type="ORF">J5W02_11270</name>
</gene>
<dbReference type="Gene3D" id="3.30.1490.100">
    <property type="entry name" value="DNA polymerase, Y-family, little finger domain"/>
    <property type="match status" value="1"/>
</dbReference>
<name>A0ABS7DQG6_9FIRM</name>
<organism evidence="17 18">
    <name type="scientific">Caproiciproducens faecalis</name>
    <dbReference type="NCBI Taxonomy" id="2820301"/>
    <lineage>
        <taxon>Bacteria</taxon>
        <taxon>Bacillati</taxon>
        <taxon>Bacillota</taxon>
        <taxon>Clostridia</taxon>
        <taxon>Eubacteriales</taxon>
        <taxon>Acutalibacteraceae</taxon>
        <taxon>Caproiciproducens</taxon>
    </lineage>
</organism>
<keyword evidence="7 15" id="KW-0235">DNA replication</keyword>
<dbReference type="InterPro" id="IPR050116">
    <property type="entry name" value="DNA_polymerase-Y"/>
</dbReference>
<dbReference type="PANTHER" id="PTHR11076">
    <property type="entry name" value="DNA REPAIR POLYMERASE UMUC / TRANSFERASE FAMILY MEMBER"/>
    <property type="match status" value="1"/>
</dbReference>
<dbReference type="InterPro" id="IPR043502">
    <property type="entry name" value="DNA/RNA_pol_sf"/>
</dbReference>
<dbReference type="InterPro" id="IPR053848">
    <property type="entry name" value="IMS_HHH_1"/>
</dbReference>
<keyword evidence="18" id="KW-1185">Reference proteome</keyword>
<dbReference type="SUPFAM" id="SSF100879">
    <property type="entry name" value="Lesion bypass DNA polymerase (Y-family), little finger domain"/>
    <property type="match status" value="1"/>
</dbReference>
<dbReference type="CDD" id="cd03586">
    <property type="entry name" value="PolY_Pol_IV_kappa"/>
    <property type="match status" value="1"/>
</dbReference>